<accession>L9WA30</accession>
<dbReference type="InterPro" id="IPR006311">
    <property type="entry name" value="TAT_signal"/>
</dbReference>
<protein>
    <submittedName>
        <fullName evidence="3">Branched-chain amino acid ABC transporter substrate-binding protein</fullName>
    </submittedName>
</protein>
<evidence type="ECO:0000259" key="2">
    <source>
        <dbReference type="Pfam" id="PF13458"/>
    </source>
</evidence>
<dbReference type="CDD" id="cd06345">
    <property type="entry name" value="PBP1_ABC_ligand_binding-like"/>
    <property type="match status" value="1"/>
</dbReference>
<dbReference type="Gene3D" id="3.40.50.2300">
    <property type="match status" value="2"/>
</dbReference>
<dbReference type="InterPro" id="IPR028082">
    <property type="entry name" value="Peripla_BP_I"/>
</dbReference>
<dbReference type="PATRIC" id="fig|1230460.4.peg.1923"/>
<dbReference type="STRING" id="1230460.C495_09505"/>
<keyword evidence="4" id="KW-1185">Reference proteome</keyword>
<sequence length="420" mass="45981">MSRRRLLTATTGGVAGLALGGCLDSAESVVGADTDDDESITIGLLAPKPDSNYVGRSMQRSAALAVDELNDGGGINGRHVELAVGNTNGNPLETRRQYQRLVLEEAADVTVGVFDSPSLVNILDDIAEQETIHLTSGAATTTPSERIAADYDRYKYHFRVGPPNDHHLGQGQVDFLDDMAAEVGWESVALLAEDYEWTKEPWDVYQTRLPELGLDVVMEQRYPPAMDDFSGVYDEVQDHGADAAIMTTAHTGNETVRDWALNQRPFAFGGIHVPMQLPVYYEQTNGACAYGFGLTTATAQSSFGGSTEAFITAYQDTYEGPNPVYTGYHTYDAITLFAHVVEQTGTLDADELVAALEDVSFSGTVGTVEFEGLEESYPHDFRYYKDQMHCFQWQPTDDGDGVQEIIWPDEHATSEYIAPN</sequence>
<dbReference type="PANTHER" id="PTHR30483">
    <property type="entry name" value="LEUCINE-SPECIFIC-BINDING PROTEIN"/>
    <property type="match status" value="1"/>
</dbReference>
<feature type="domain" description="Leucine-binding protein" evidence="2">
    <location>
        <begin position="40"/>
        <end position="371"/>
    </location>
</feature>
<dbReference type="InterPro" id="IPR028081">
    <property type="entry name" value="Leu-bd"/>
</dbReference>
<keyword evidence="1" id="KW-0732">Signal</keyword>
<evidence type="ECO:0000256" key="1">
    <source>
        <dbReference type="ARBA" id="ARBA00022729"/>
    </source>
</evidence>
<dbReference type="AlphaFoldDB" id="L9WA30"/>
<name>L9WA30_9EURY</name>
<dbReference type="PROSITE" id="PS51257">
    <property type="entry name" value="PROKAR_LIPOPROTEIN"/>
    <property type="match status" value="1"/>
</dbReference>
<dbReference type="InterPro" id="IPR051010">
    <property type="entry name" value="BCAA_transport"/>
</dbReference>
<proteinExistence type="predicted"/>
<dbReference type="Pfam" id="PF13458">
    <property type="entry name" value="Peripla_BP_6"/>
    <property type="match status" value="1"/>
</dbReference>
<organism evidence="3 4">
    <name type="scientific">Natronorubrum sulfidifaciens JCM 14089</name>
    <dbReference type="NCBI Taxonomy" id="1230460"/>
    <lineage>
        <taxon>Archaea</taxon>
        <taxon>Methanobacteriati</taxon>
        <taxon>Methanobacteriota</taxon>
        <taxon>Stenosarchaea group</taxon>
        <taxon>Halobacteria</taxon>
        <taxon>Halobacteriales</taxon>
        <taxon>Natrialbaceae</taxon>
        <taxon>Natronorubrum</taxon>
    </lineage>
</organism>
<dbReference type="PROSITE" id="PS51318">
    <property type="entry name" value="TAT"/>
    <property type="match status" value="1"/>
</dbReference>
<dbReference type="Proteomes" id="UP000011661">
    <property type="component" value="Unassembled WGS sequence"/>
</dbReference>
<evidence type="ECO:0000313" key="4">
    <source>
        <dbReference type="Proteomes" id="UP000011661"/>
    </source>
</evidence>
<comment type="caution">
    <text evidence="3">The sequence shown here is derived from an EMBL/GenBank/DDBJ whole genome shotgun (WGS) entry which is preliminary data.</text>
</comment>
<gene>
    <name evidence="3" type="ORF">C495_09505</name>
</gene>
<evidence type="ECO:0000313" key="3">
    <source>
        <dbReference type="EMBL" id="ELY45168.1"/>
    </source>
</evidence>
<dbReference type="eggNOG" id="arCOG01020">
    <property type="taxonomic scope" value="Archaea"/>
</dbReference>
<dbReference type="SUPFAM" id="SSF53822">
    <property type="entry name" value="Periplasmic binding protein-like I"/>
    <property type="match status" value="1"/>
</dbReference>
<dbReference type="EMBL" id="AOHX01000037">
    <property type="protein sequence ID" value="ELY45168.1"/>
    <property type="molecule type" value="Genomic_DNA"/>
</dbReference>
<reference evidence="3 4" key="1">
    <citation type="journal article" date="2014" name="PLoS Genet.">
        <title>Phylogenetically driven sequencing of extremely halophilic archaea reveals strategies for static and dynamic osmo-response.</title>
        <authorList>
            <person name="Becker E.A."/>
            <person name="Seitzer P.M."/>
            <person name="Tritt A."/>
            <person name="Larsen D."/>
            <person name="Krusor M."/>
            <person name="Yao A.I."/>
            <person name="Wu D."/>
            <person name="Madern D."/>
            <person name="Eisen J.A."/>
            <person name="Darling A.E."/>
            <person name="Facciotti M.T."/>
        </authorList>
    </citation>
    <scope>NUCLEOTIDE SEQUENCE [LARGE SCALE GENOMIC DNA]</scope>
    <source>
        <strain evidence="3 4">JCM 14089</strain>
    </source>
</reference>
<dbReference type="PANTHER" id="PTHR30483:SF6">
    <property type="entry name" value="PERIPLASMIC BINDING PROTEIN OF ABC TRANSPORTER FOR NATURAL AMINO ACIDS"/>
    <property type="match status" value="1"/>
</dbReference>